<protein>
    <submittedName>
        <fullName evidence="2">Uncharacterized protein</fullName>
    </submittedName>
</protein>
<proteinExistence type="predicted"/>
<dbReference type="EMBL" id="MPIN01000038">
    <property type="protein sequence ID" value="OJH33433.1"/>
    <property type="molecule type" value="Genomic_DNA"/>
</dbReference>
<dbReference type="OrthoDB" id="9970080at2"/>
<dbReference type="AlphaFoldDB" id="A0A1L9AU57"/>
<evidence type="ECO:0000313" key="1">
    <source>
        <dbReference type="EMBL" id="OJH33433.1"/>
    </source>
</evidence>
<keyword evidence="3" id="KW-1185">Reference proteome</keyword>
<organism evidence="2 3">
    <name type="scientific">Cystobacter ferrugineus</name>
    <dbReference type="NCBI Taxonomy" id="83449"/>
    <lineage>
        <taxon>Bacteria</taxon>
        <taxon>Pseudomonadati</taxon>
        <taxon>Myxococcota</taxon>
        <taxon>Myxococcia</taxon>
        <taxon>Myxococcales</taxon>
        <taxon>Cystobacterineae</taxon>
        <taxon>Archangiaceae</taxon>
        <taxon>Cystobacter</taxon>
    </lineage>
</organism>
<sequence>MDAHLELVLCAPELAVLAALDATLRASAAALIAAHAELEAEDFAASPHPPSAQACLAAALLSQVEALQHSLRRYRTLILMREEWARVAPASELSSS</sequence>
<reference evidence="2 3" key="3">
    <citation type="submission" date="2016-12" db="EMBL/GenBank/DDBJ databases">
        <title>Draft Genome Sequence of Cystobacter ferrugineus Strain Cbfe23.</title>
        <authorList>
            <person name="Akbar S."/>
            <person name="Dowd S.E."/>
            <person name="Stevens D.C."/>
        </authorList>
    </citation>
    <scope>NUCLEOTIDE SEQUENCE [LARGE SCALE GENOMIC DNA]</scope>
    <source>
        <strain evidence="2 3">Cbfe23</strain>
    </source>
</reference>
<evidence type="ECO:0000313" key="3">
    <source>
        <dbReference type="Proteomes" id="UP000182229"/>
    </source>
</evidence>
<name>A0A1L9AU57_9BACT</name>
<dbReference type="Proteomes" id="UP000182229">
    <property type="component" value="Unassembled WGS sequence"/>
</dbReference>
<comment type="caution">
    <text evidence="2">The sequence shown here is derived from an EMBL/GenBank/DDBJ whole genome shotgun (WGS) entry which is preliminary data.</text>
</comment>
<reference evidence="2" key="1">
    <citation type="submission" date="2016-11" db="EMBL/GenBank/DDBJ databases">
        <authorList>
            <person name="Jaros S."/>
            <person name="Januszkiewicz K."/>
            <person name="Wedrychowicz H."/>
        </authorList>
    </citation>
    <scope>NUCLEOTIDE SEQUENCE [LARGE SCALE GENOMIC DNA]</scope>
    <source>
        <strain evidence="2">Cbfe23</strain>
    </source>
</reference>
<dbReference type="EMBL" id="MPIN01000036">
    <property type="protein sequence ID" value="OJH33463.1"/>
    <property type="molecule type" value="Genomic_DNA"/>
</dbReference>
<dbReference type="STRING" id="83449.BON30_48460"/>
<accession>A0A1L9AU57</accession>
<dbReference type="RefSeq" id="WP_071905471.1">
    <property type="nucleotide sequence ID" value="NZ_MPIN01000036.1"/>
</dbReference>
<evidence type="ECO:0000313" key="2">
    <source>
        <dbReference type="EMBL" id="OJH33463.1"/>
    </source>
</evidence>
<reference evidence="3" key="2">
    <citation type="submission" date="2016-11" db="EMBL/GenBank/DDBJ databases">
        <authorList>
            <person name="Shukria A."/>
            <person name="Stevens D.C."/>
        </authorList>
    </citation>
    <scope>NUCLEOTIDE SEQUENCE [LARGE SCALE GENOMIC DNA]</scope>
    <source>
        <strain evidence="3">Cbfe23</strain>
    </source>
</reference>
<gene>
    <name evidence="2" type="ORF">BON30_48460</name>
    <name evidence="1" type="ORF">BON30_48810</name>
</gene>